<keyword evidence="3" id="KW-1185">Reference proteome</keyword>
<dbReference type="EMBL" id="VJXY01000077">
    <property type="protein sequence ID" value="MBD6620672.1"/>
    <property type="molecule type" value="Genomic_DNA"/>
</dbReference>
<accession>A0AA40VV15</accession>
<evidence type="ECO:0000256" key="1">
    <source>
        <dbReference type="SAM" id="MobiDB-lite"/>
    </source>
</evidence>
<reference evidence="2" key="1">
    <citation type="submission" date="2019-07" db="EMBL/GenBank/DDBJ databases">
        <title>Toxilogical consequences of a new and cryptic species of cyanobacteria (Komarekiella delphini-convector) recovered from the epidermis of a bottlenose dolphin and 1500 ft. in the air.</title>
        <authorList>
            <person name="Brown A.O."/>
            <person name="Dvorak P."/>
            <person name="Villanueva C.D."/>
            <person name="Foss A.J."/>
            <person name="Garvey A.D."/>
            <person name="Gibson Q.A."/>
            <person name="Johansen J.R."/>
            <person name="Casamatta D.A."/>
        </authorList>
    </citation>
    <scope>NUCLEOTIDE SEQUENCE</scope>
    <source>
        <strain evidence="2">SJRDD-AB1</strain>
    </source>
</reference>
<comment type="caution">
    <text evidence="2">The sequence shown here is derived from an EMBL/GenBank/DDBJ whole genome shotgun (WGS) entry which is preliminary data.</text>
</comment>
<organism evidence="2 3">
    <name type="scientific">Komarekiella delphini-convector SJRDD-AB1</name>
    <dbReference type="NCBI Taxonomy" id="2593771"/>
    <lineage>
        <taxon>Bacteria</taxon>
        <taxon>Bacillati</taxon>
        <taxon>Cyanobacteriota</taxon>
        <taxon>Cyanophyceae</taxon>
        <taxon>Nostocales</taxon>
        <taxon>Nostocaceae</taxon>
        <taxon>Komarekiella</taxon>
        <taxon>Komarekiella delphini-convector</taxon>
    </lineage>
</organism>
<protein>
    <submittedName>
        <fullName evidence="2">Uncharacterized protein</fullName>
    </submittedName>
</protein>
<proteinExistence type="predicted"/>
<evidence type="ECO:0000313" key="2">
    <source>
        <dbReference type="EMBL" id="MBD6620672.1"/>
    </source>
</evidence>
<gene>
    <name evidence="2" type="ORF">FNW02_34125</name>
</gene>
<dbReference type="Proteomes" id="UP001165986">
    <property type="component" value="Unassembled WGS sequence"/>
</dbReference>
<name>A0AA40VV15_9NOST</name>
<evidence type="ECO:0000313" key="3">
    <source>
        <dbReference type="Proteomes" id="UP001165986"/>
    </source>
</evidence>
<dbReference type="RefSeq" id="WP_191761988.1">
    <property type="nucleotide sequence ID" value="NZ_VJXY01000077.1"/>
</dbReference>
<dbReference type="AlphaFoldDB" id="A0AA40VV15"/>
<sequence length="378" mass="42686">MNTPLPLEPPESALEALLQLRDYYAPLVEEYKRLYTQSQDSLNHVEALLSNWPKTSSLEQEKSTPQKQEESLIFLTDESKNDDFDDIPLEPLKLDDSEPEALDADDDLTELSESPMFPLIETRSDEEPDAVLTPELPEPSTFSLIETRSDEESDVAKDISGLPQPIFPPIETETSTQERSLHGVEIPMLPQYQFLSRPEAIEQILAEEIGTSVHIDFIVRSLYGELEPEVFKVVKSRVQSSLTQGKESNKWFSVPGEPGYFTLSLTLLSKDKTKNSSPQAKRKNNKPIKPPQPKEIPMLKAYEGQFLIDALSTFLKENAGKVFGISEVITGVYGELNAADAREVKNKVLNELSRGHRTGRFTRVPDKIGFYTWNFKLI</sequence>
<feature type="region of interest" description="Disordered" evidence="1">
    <location>
        <begin position="272"/>
        <end position="294"/>
    </location>
</feature>